<reference evidence="2" key="1">
    <citation type="submission" date="2020-01" db="EMBL/GenBank/DDBJ databases">
        <title>Identification and distribution of gene clusters putatively required for synthesis of sphingolipid metabolism inhibitors in phylogenetically diverse species of the filamentous fungus Fusarium.</title>
        <authorList>
            <person name="Kim H.-S."/>
            <person name="Busman M."/>
            <person name="Brown D.W."/>
            <person name="Divon H."/>
            <person name="Uhlig S."/>
            <person name="Proctor R.H."/>
        </authorList>
    </citation>
    <scope>NUCLEOTIDE SEQUENCE</scope>
    <source>
        <strain evidence="2">NRRL 31653</strain>
    </source>
</reference>
<keyword evidence="3" id="KW-1185">Reference proteome</keyword>
<dbReference type="OrthoDB" id="5097133at2759"/>
<feature type="region of interest" description="Disordered" evidence="1">
    <location>
        <begin position="393"/>
        <end position="428"/>
    </location>
</feature>
<dbReference type="EMBL" id="LUFC02000172">
    <property type="protein sequence ID" value="KAF4500786.1"/>
    <property type="molecule type" value="Genomic_DNA"/>
</dbReference>
<feature type="region of interest" description="Disordered" evidence="1">
    <location>
        <begin position="266"/>
        <end position="285"/>
    </location>
</feature>
<evidence type="ECO:0000313" key="3">
    <source>
        <dbReference type="Proteomes" id="UP000737391"/>
    </source>
</evidence>
<feature type="compositionally biased region" description="Basic and acidic residues" evidence="1">
    <location>
        <begin position="266"/>
        <end position="275"/>
    </location>
</feature>
<sequence length="511" mass="57171">MTFRPRLGPAVVANVPLLSEDGIDMSDLNSISQFMLECNEQIRYHVKSAVEYEIKLKRYELELQSLNSGGGIGGQGHGQIGYGRVDAGGGGRKTELIWAMTIATMMICLSNRGKDEIALHSVIGVVLFLHVFDDPVLGVAALFAQGHNSLTRMAGQVKAKDKSDDYHSDSESKADDLSFTGVCRSERARQLRRLIAHLEQADSSGHAEVIRKLKEKKSWDGRKGNVIAWITNNITNWNETMVEGEKKRLIDEGNLLMEESSKRGLKLAKEPKMTHLEGATETSAAIVSGQASQDIGHTLKRHAADNKDLPTQDDLPQAGDELAGSLEMSRFEDTTETSVDTASDQTTEENDLSQTDKLSERGIIKAIFPQVYEQTEPSQPVAQTGHPEHIVGAHENSKRKNKPTTSLNQQDHELPPTTEVSKTNEASRHVTQFTPEGIREIQRVWNRFRDYRARQIMLRSALNQQDDQHSPPLKRIHSDPALNEFANWFPQRQALRERDERIARQRGYGIQ</sequence>
<protein>
    <submittedName>
        <fullName evidence="2">Uncharacterized protein</fullName>
    </submittedName>
</protein>
<feature type="compositionally biased region" description="Polar residues" evidence="1">
    <location>
        <begin position="418"/>
        <end position="428"/>
    </location>
</feature>
<feature type="compositionally biased region" description="Polar residues" evidence="1">
    <location>
        <begin position="336"/>
        <end position="345"/>
    </location>
</feature>
<comment type="caution">
    <text evidence="2">The sequence shown here is derived from an EMBL/GenBank/DDBJ whole genome shotgun (WGS) entry which is preliminary data.</text>
</comment>
<dbReference type="Proteomes" id="UP000737391">
    <property type="component" value="Unassembled WGS sequence"/>
</dbReference>
<organism evidence="2 3">
    <name type="scientific">Fusarium agapanthi</name>
    <dbReference type="NCBI Taxonomy" id="1803897"/>
    <lineage>
        <taxon>Eukaryota</taxon>
        <taxon>Fungi</taxon>
        <taxon>Dikarya</taxon>
        <taxon>Ascomycota</taxon>
        <taxon>Pezizomycotina</taxon>
        <taxon>Sordariomycetes</taxon>
        <taxon>Hypocreomycetidae</taxon>
        <taxon>Hypocreales</taxon>
        <taxon>Nectriaceae</taxon>
        <taxon>Fusarium</taxon>
        <taxon>Fusarium fujikuroi species complex</taxon>
    </lineage>
</organism>
<proteinExistence type="predicted"/>
<evidence type="ECO:0000256" key="1">
    <source>
        <dbReference type="SAM" id="MobiDB-lite"/>
    </source>
</evidence>
<accession>A0A9P5BEV6</accession>
<evidence type="ECO:0000313" key="2">
    <source>
        <dbReference type="EMBL" id="KAF4500786.1"/>
    </source>
</evidence>
<feature type="region of interest" description="Disordered" evidence="1">
    <location>
        <begin position="327"/>
        <end position="358"/>
    </location>
</feature>
<name>A0A9P5BEV6_9HYPO</name>
<dbReference type="AlphaFoldDB" id="A0A9P5BEV6"/>
<gene>
    <name evidence="2" type="ORF">FAGAP_3013</name>
</gene>